<dbReference type="InterPro" id="IPR021109">
    <property type="entry name" value="Peptidase_aspartic_dom_sf"/>
</dbReference>
<dbReference type="CDD" id="cd05471">
    <property type="entry name" value="pepsin_like"/>
    <property type="match status" value="1"/>
</dbReference>
<dbReference type="EMBL" id="CAKLBY020000035">
    <property type="protein sequence ID" value="CAK7908165.1"/>
    <property type="molecule type" value="Genomic_DNA"/>
</dbReference>
<evidence type="ECO:0000256" key="3">
    <source>
        <dbReference type="ARBA" id="ARBA00022750"/>
    </source>
</evidence>
<accession>A0AAV1TAG1</accession>
<evidence type="ECO:0000256" key="5">
    <source>
        <dbReference type="RuleBase" id="RU000454"/>
    </source>
</evidence>
<evidence type="ECO:0000256" key="1">
    <source>
        <dbReference type="ARBA" id="ARBA00007447"/>
    </source>
</evidence>
<dbReference type="PANTHER" id="PTHR47966">
    <property type="entry name" value="BETA-SITE APP-CLEAVING ENZYME, ISOFORM A-RELATED"/>
    <property type="match status" value="1"/>
</dbReference>
<keyword evidence="5" id="KW-0378">Hydrolase</keyword>
<dbReference type="Pfam" id="PF00026">
    <property type="entry name" value="Asp"/>
    <property type="match status" value="1"/>
</dbReference>
<dbReference type="PROSITE" id="PS51767">
    <property type="entry name" value="PEPTIDASE_A1"/>
    <property type="match status" value="1"/>
</dbReference>
<dbReference type="InterPro" id="IPR001461">
    <property type="entry name" value="Aspartic_peptidase_A1"/>
</dbReference>
<dbReference type="SUPFAM" id="SSF50630">
    <property type="entry name" value="Acid proteases"/>
    <property type="match status" value="1"/>
</dbReference>
<organism evidence="8 9">
    <name type="scientific">Peronospora matthiolae</name>
    <dbReference type="NCBI Taxonomy" id="2874970"/>
    <lineage>
        <taxon>Eukaryota</taxon>
        <taxon>Sar</taxon>
        <taxon>Stramenopiles</taxon>
        <taxon>Oomycota</taxon>
        <taxon>Peronosporomycetes</taxon>
        <taxon>Peronosporales</taxon>
        <taxon>Peronosporaceae</taxon>
        <taxon>Peronospora</taxon>
    </lineage>
</organism>
<evidence type="ECO:0000313" key="9">
    <source>
        <dbReference type="Proteomes" id="UP001162060"/>
    </source>
</evidence>
<evidence type="ECO:0000259" key="7">
    <source>
        <dbReference type="PROSITE" id="PS51767"/>
    </source>
</evidence>
<dbReference type="FunFam" id="2.40.70.10:FF:000008">
    <property type="entry name" value="Cathepsin D"/>
    <property type="match status" value="1"/>
</dbReference>
<dbReference type="Gene3D" id="2.40.70.10">
    <property type="entry name" value="Acid Proteases"/>
    <property type="match status" value="2"/>
</dbReference>
<dbReference type="InterPro" id="IPR001969">
    <property type="entry name" value="Aspartic_peptidase_AS"/>
</dbReference>
<keyword evidence="6" id="KW-0732">Signal</keyword>
<comment type="similarity">
    <text evidence="1 5">Belongs to the peptidase A1 family.</text>
</comment>
<keyword evidence="3 5" id="KW-0064">Aspartyl protease</keyword>
<evidence type="ECO:0000313" key="8">
    <source>
        <dbReference type="EMBL" id="CAK7908165.1"/>
    </source>
</evidence>
<dbReference type="PROSITE" id="PS00141">
    <property type="entry name" value="ASP_PROTEASE"/>
    <property type="match status" value="2"/>
</dbReference>
<feature type="domain" description="Peptidase A1" evidence="7">
    <location>
        <begin position="89"/>
        <end position="420"/>
    </location>
</feature>
<reference evidence="8" key="1">
    <citation type="submission" date="2024-01" db="EMBL/GenBank/DDBJ databases">
        <authorList>
            <person name="Webb A."/>
        </authorList>
    </citation>
    <scope>NUCLEOTIDE SEQUENCE</scope>
    <source>
        <strain evidence="8">Pm1</strain>
    </source>
</reference>
<gene>
    <name evidence="8" type="ORF">PM001_LOCUS3671</name>
</gene>
<dbReference type="AlphaFoldDB" id="A0AAV1TAG1"/>
<dbReference type="GO" id="GO:0006508">
    <property type="term" value="P:proteolysis"/>
    <property type="evidence" value="ECO:0007669"/>
    <property type="project" value="UniProtKB-KW"/>
</dbReference>
<evidence type="ECO:0000256" key="4">
    <source>
        <dbReference type="PIRSR" id="PIRSR601461-1"/>
    </source>
</evidence>
<feature type="chain" id="PRO_5043326340" description="Peptidase A1 domain-containing protein" evidence="6">
    <location>
        <begin position="21"/>
        <end position="540"/>
    </location>
</feature>
<sequence>MQLLHQLTLLLALNAHFTVAVLRLPLARRGPETVRRPTTSVVFKDAAHRSSRTRVETDYTLENPKVIADNGALRPGNRVKLQNFGNVQYIGSVGFGNPPQYVDMAFDTGSSDTWIPGIHCASCSPHHRFDVSKSTTFFDTREKFYDEYGSGSVSGTVGVDSVTVSGFVVTHVRFGVAVAESTRLQTFLADGVFGLGFEHLARITRPTAFAALAEQQADLANMFAFHLTSEASVIGSELHLGGYDLSVVGPNASFHYTPVVRLPPFDSFMYWTIQMNDFSVLSRHTDKMDTDVSNGASPENLAALKMCTPFCYAIVDTGTSLISIPASDFNDVIREITGDNDCDGVYCNAVSFRDFPVLRFGMVPDNVFLLQPQDYLSCLDYGRCTLQLEETSDPYWVLGDVFLKTHYTLFDAEHMRVGFACNGSVCQGGSGDIFGADKEEDAFSAWETAFLLSACFAATSLVLAVFQLHYHHYEDDQEANESCLRQDRGVCSSFFAWRRQKKLTQETTCMQEKLEQPLLLNNGDKKRQYAAAGHIYVGGR</sequence>
<evidence type="ECO:0000256" key="2">
    <source>
        <dbReference type="ARBA" id="ARBA00022670"/>
    </source>
</evidence>
<name>A0AAV1TAG1_9STRA</name>
<protein>
    <recommendedName>
        <fullName evidence="7">Peptidase A1 domain-containing protein</fullName>
    </recommendedName>
</protein>
<dbReference type="PANTHER" id="PTHR47966:SF51">
    <property type="entry name" value="BETA-SITE APP-CLEAVING ENZYME, ISOFORM A-RELATED"/>
    <property type="match status" value="1"/>
</dbReference>
<keyword evidence="2 5" id="KW-0645">Protease</keyword>
<feature type="active site" evidence="4">
    <location>
        <position position="316"/>
    </location>
</feature>
<feature type="signal peptide" evidence="6">
    <location>
        <begin position="1"/>
        <end position="20"/>
    </location>
</feature>
<proteinExistence type="inferred from homology"/>
<comment type="caution">
    <text evidence="8">The sequence shown here is derived from an EMBL/GenBank/DDBJ whole genome shotgun (WGS) entry which is preliminary data.</text>
</comment>
<evidence type="ECO:0000256" key="6">
    <source>
        <dbReference type="SAM" id="SignalP"/>
    </source>
</evidence>
<dbReference type="InterPro" id="IPR034164">
    <property type="entry name" value="Pepsin-like_dom"/>
</dbReference>
<dbReference type="PRINTS" id="PR00792">
    <property type="entry name" value="PEPSIN"/>
</dbReference>
<dbReference type="InterPro" id="IPR033121">
    <property type="entry name" value="PEPTIDASE_A1"/>
</dbReference>
<dbReference type="GO" id="GO:0004190">
    <property type="term" value="F:aspartic-type endopeptidase activity"/>
    <property type="evidence" value="ECO:0007669"/>
    <property type="project" value="UniProtKB-KW"/>
</dbReference>
<feature type="active site" evidence="4">
    <location>
        <position position="107"/>
    </location>
</feature>
<dbReference type="Proteomes" id="UP001162060">
    <property type="component" value="Unassembled WGS sequence"/>
</dbReference>